<protein>
    <submittedName>
        <fullName evidence="1">Uncharacterized protein</fullName>
    </submittedName>
</protein>
<evidence type="ECO:0000313" key="1">
    <source>
        <dbReference type="EMBL" id="KKK70687.1"/>
    </source>
</evidence>
<feature type="non-terminal residue" evidence="1">
    <location>
        <position position="1"/>
    </location>
</feature>
<sequence length="109" mass="12662">HALWSDPKNESTVYTTILAEINPDKNKVVELFDISRELFEDCMAIKDESKRVNTGVEVGLKLKEAKKKIHEFYKSMKQKNKDVADIRIMEEKIDVWLISIYHDACGVTF</sequence>
<dbReference type="EMBL" id="LAZR01058071">
    <property type="protein sequence ID" value="KKK70687.1"/>
    <property type="molecule type" value="Genomic_DNA"/>
</dbReference>
<comment type="caution">
    <text evidence="1">The sequence shown here is derived from an EMBL/GenBank/DDBJ whole genome shotgun (WGS) entry which is preliminary data.</text>
</comment>
<proteinExistence type="predicted"/>
<dbReference type="AlphaFoldDB" id="A0A0F8XNR8"/>
<reference evidence="1" key="1">
    <citation type="journal article" date="2015" name="Nature">
        <title>Complex archaea that bridge the gap between prokaryotes and eukaryotes.</title>
        <authorList>
            <person name="Spang A."/>
            <person name="Saw J.H."/>
            <person name="Jorgensen S.L."/>
            <person name="Zaremba-Niedzwiedzka K."/>
            <person name="Martijn J."/>
            <person name="Lind A.E."/>
            <person name="van Eijk R."/>
            <person name="Schleper C."/>
            <person name="Guy L."/>
            <person name="Ettema T.J."/>
        </authorList>
    </citation>
    <scope>NUCLEOTIDE SEQUENCE</scope>
</reference>
<accession>A0A0F8XNR8</accession>
<name>A0A0F8XNR8_9ZZZZ</name>
<gene>
    <name evidence="1" type="ORF">LCGC14_2921480</name>
</gene>
<organism evidence="1">
    <name type="scientific">marine sediment metagenome</name>
    <dbReference type="NCBI Taxonomy" id="412755"/>
    <lineage>
        <taxon>unclassified sequences</taxon>
        <taxon>metagenomes</taxon>
        <taxon>ecological metagenomes</taxon>
    </lineage>
</organism>